<accession>A0A3B0ZZM6</accession>
<evidence type="ECO:0000313" key="1">
    <source>
        <dbReference type="EMBL" id="VAW92922.1"/>
    </source>
</evidence>
<dbReference type="InterPro" id="IPR008514">
    <property type="entry name" value="T6SS_Hcp"/>
</dbReference>
<evidence type="ECO:0008006" key="2">
    <source>
        <dbReference type="Google" id="ProtNLM"/>
    </source>
</evidence>
<dbReference type="AlphaFoldDB" id="A0A3B0ZZM6"/>
<dbReference type="EMBL" id="UOFS01000013">
    <property type="protein sequence ID" value="VAW92922.1"/>
    <property type="molecule type" value="Genomic_DNA"/>
</dbReference>
<dbReference type="NCBIfam" id="TIGR03344">
    <property type="entry name" value="VI_effect_Hcp1"/>
    <property type="match status" value="1"/>
</dbReference>
<dbReference type="PANTHER" id="PTHR34319:SF6">
    <property type="entry name" value="MAJOR EXPORTED PROTEIN"/>
    <property type="match status" value="1"/>
</dbReference>
<sequence>MAIPAYMWIKESAGSPAEQGSISIAGSCAIAGREDTVEVIAFDHELRIPTDSMQGAITSTRKHEPLVITKGFDRASPYLYEACANGATINEIEIKWYEINSTGDEVAYFSHILEGVKITNITPKMHNCKDLDFERFPHLESVAFKYDTIHWTYLDGNLKVTDSWTATR</sequence>
<proteinExistence type="predicted"/>
<name>A0A3B0ZZM6_9ZZZZ</name>
<reference evidence="1" key="1">
    <citation type="submission" date="2018-06" db="EMBL/GenBank/DDBJ databases">
        <authorList>
            <person name="Zhirakovskaya E."/>
        </authorList>
    </citation>
    <scope>NUCLEOTIDE SEQUENCE</scope>
</reference>
<dbReference type="SUPFAM" id="SSF141452">
    <property type="entry name" value="Hcp1-like"/>
    <property type="match status" value="1"/>
</dbReference>
<dbReference type="InterPro" id="IPR036624">
    <property type="entry name" value="Hcp1-lik_sf"/>
</dbReference>
<dbReference type="Gene3D" id="2.30.110.20">
    <property type="entry name" value="Hcp1-like"/>
    <property type="match status" value="1"/>
</dbReference>
<protein>
    <recommendedName>
        <fullName evidence="2">Secreted protein Hcp</fullName>
    </recommendedName>
</protein>
<dbReference type="Pfam" id="PF05638">
    <property type="entry name" value="T6SS_HCP"/>
    <property type="match status" value="1"/>
</dbReference>
<dbReference type="PANTHER" id="PTHR34319">
    <property type="entry name" value="MAJOR EXPORTED PROTEIN"/>
    <property type="match status" value="1"/>
</dbReference>
<gene>
    <name evidence="1" type="ORF">MNBD_GAMMA22-529</name>
</gene>
<dbReference type="InterPro" id="IPR052947">
    <property type="entry name" value="T6SS_Hcp1_domain"/>
</dbReference>
<organism evidence="1">
    <name type="scientific">hydrothermal vent metagenome</name>
    <dbReference type="NCBI Taxonomy" id="652676"/>
    <lineage>
        <taxon>unclassified sequences</taxon>
        <taxon>metagenomes</taxon>
        <taxon>ecological metagenomes</taxon>
    </lineage>
</organism>